<dbReference type="EnsemblMetazoa" id="G31702.1">
    <property type="protein sequence ID" value="G31702.1:cds"/>
    <property type="gene ID" value="G31702"/>
</dbReference>
<keyword evidence="1" id="KW-0472">Membrane</keyword>
<organism evidence="2 3">
    <name type="scientific">Magallana gigas</name>
    <name type="common">Pacific oyster</name>
    <name type="synonym">Crassostrea gigas</name>
    <dbReference type="NCBI Taxonomy" id="29159"/>
    <lineage>
        <taxon>Eukaryota</taxon>
        <taxon>Metazoa</taxon>
        <taxon>Spiralia</taxon>
        <taxon>Lophotrochozoa</taxon>
        <taxon>Mollusca</taxon>
        <taxon>Bivalvia</taxon>
        <taxon>Autobranchia</taxon>
        <taxon>Pteriomorphia</taxon>
        <taxon>Ostreida</taxon>
        <taxon>Ostreoidea</taxon>
        <taxon>Ostreidae</taxon>
        <taxon>Magallana</taxon>
    </lineage>
</organism>
<feature type="transmembrane region" description="Helical" evidence="1">
    <location>
        <begin position="132"/>
        <end position="152"/>
    </location>
</feature>
<accession>A0A8W8M7C9</accession>
<keyword evidence="3" id="KW-1185">Reference proteome</keyword>
<reference evidence="2" key="1">
    <citation type="submission" date="2022-08" db="UniProtKB">
        <authorList>
            <consortium name="EnsemblMetazoa"/>
        </authorList>
    </citation>
    <scope>IDENTIFICATION</scope>
    <source>
        <strain evidence="2">05x7-T-G4-1.051#20</strain>
    </source>
</reference>
<proteinExistence type="predicted"/>
<dbReference type="AlphaFoldDB" id="A0A8W8M7C9"/>
<dbReference type="Proteomes" id="UP000005408">
    <property type="component" value="Unassembled WGS sequence"/>
</dbReference>
<keyword evidence="1" id="KW-1133">Transmembrane helix</keyword>
<keyword evidence="1" id="KW-0812">Transmembrane</keyword>
<sequence length="166" mass="19057">MYEYCRKNGSPCCSGYKWDQDQAMCTRCNIGYVGIHCAIRCPFPYYGLDCQSKCNCSEKNCDNVNGCRHSTKEHPPSSSRYREFNFKAIITTQYTIGNHKKSFNVTVVKGCAKDLQIDLKTAERAPYEAKRLIYPTVGLSVTAFIITVIYIYTWRVEKHKLPTYSV</sequence>
<evidence type="ECO:0000313" key="3">
    <source>
        <dbReference type="Proteomes" id="UP000005408"/>
    </source>
</evidence>
<dbReference type="Gene3D" id="2.170.300.10">
    <property type="entry name" value="Tie2 ligand-binding domain superfamily"/>
    <property type="match status" value="1"/>
</dbReference>
<evidence type="ECO:0000256" key="1">
    <source>
        <dbReference type="SAM" id="Phobius"/>
    </source>
</evidence>
<evidence type="ECO:0000313" key="2">
    <source>
        <dbReference type="EnsemblMetazoa" id="G31702.1:cds"/>
    </source>
</evidence>
<name>A0A8W8M7C9_MAGGI</name>
<protein>
    <submittedName>
        <fullName evidence="2">Uncharacterized protein</fullName>
    </submittedName>
</protein>